<reference evidence="2 3" key="1">
    <citation type="submission" date="2015-07" db="EMBL/GenBank/DDBJ databases">
        <authorList>
            <person name="Noorani M."/>
        </authorList>
    </citation>
    <scope>NUCLEOTIDE SEQUENCE [LARGE SCALE GENOMIC DNA]</scope>
    <source>
        <strain evidence="2">BBA 69670</strain>
    </source>
</reference>
<dbReference type="AlphaFoldDB" id="A0A0K6G4T5"/>
<keyword evidence="3" id="KW-1185">Reference proteome</keyword>
<sequence length="705" mass="80881">MLKSVSAAAMNRAAKAFADGACVLVYDNYRARFGIKHQRMNHMTATDNGTTATILQLPPGVARLLNDPSNFAGHDLATKQCYINGNMRFLEPMDFHRPEDEVLINKRLRHNILAALFRIPEVASLELDVRNNPLLRAPDPVDQLPHGDDFISKQHMLGTMDYDEPTLAGNDNVLDDSFGQLGYKTPEAKVKLARSRKQYVVGDQLTHLRGETLQEIKRGEFNTLERHDWLIWIPGWFHILMNFGRAIYFEHYGASTGHLLARDVATLGWAGLKQPTRNKGPDFHLLDEAFPIILDFRYRTLWLWVAGVNNMQELAEWTKSATAEQLQLATNKIWTERASSRALQLLDDQKTQTITKNGRKKTTEIQNEDKALEASICLQRDLMLYEELRRAIRFGDVGQMEILLPKLLIYFAGSKRWNYTRMLTSLLQWHWNETPPGFAEAARRYAWLVNFNGKPDGFYEVDRRQELNNLMLRLNGPTSQSSTWERHREMSPAMPIFSAVIDQCDRQMSGFYHSRQHRIRSGEDDIMGLMERHRAAKIFEFDSIRVVKKGDANKNVMEEGEQVLIGSKYLQEFAAERQTTHGPSNLLEISEIDGLPIQDVVQRVERAYRLGNDGAEEEALTIAQLDLPMEIDNTNHVMDGPNEQHEVITDINHNSSIGRPNQEDINKREEFDIQDDFDEFQGNMDNNDDMELIADALYSLQLGIR</sequence>
<feature type="domain" description="DUF6589" evidence="1">
    <location>
        <begin position="94"/>
        <end position="517"/>
    </location>
</feature>
<dbReference type="Pfam" id="PF20231">
    <property type="entry name" value="DUF6589"/>
    <property type="match status" value="1"/>
</dbReference>
<dbReference type="EMBL" id="CYGV01001374">
    <property type="protein sequence ID" value="CUA73353.1"/>
    <property type="molecule type" value="Genomic_DNA"/>
</dbReference>
<evidence type="ECO:0000313" key="3">
    <source>
        <dbReference type="Proteomes" id="UP000044841"/>
    </source>
</evidence>
<evidence type="ECO:0000313" key="2">
    <source>
        <dbReference type="EMBL" id="CUA73353.1"/>
    </source>
</evidence>
<gene>
    <name evidence="2" type="ORF">RSOLAG22IIIB_10737</name>
</gene>
<evidence type="ECO:0000259" key="1">
    <source>
        <dbReference type="Pfam" id="PF20231"/>
    </source>
</evidence>
<name>A0A0K6G4T5_9AGAM</name>
<accession>A0A0K6G4T5</accession>
<dbReference type="InterPro" id="IPR046496">
    <property type="entry name" value="DUF6589"/>
</dbReference>
<organism evidence="2 3">
    <name type="scientific">Rhizoctonia solani</name>
    <dbReference type="NCBI Taxonomy" id="456999"/>
    <lineage>
        <taxon>Eukaryota</taxon>
        <taxon>Fungi</taxon>
        <taxon>Dikarya</taxon>
        <taxon>Basidiomycota</taxon>
        <taxon>Agaricomycotina</taxon>
        <taxon>Agaricomycetes</taxon>
        <taxon>Cantharellales</taxon>
        <taxon>Ceratobasidiaceae</taxon>
        <taxon>Rhizoctonia</taxon>
    </lineage>
</organism>
<proteinExistence type="predicted"/>
<protein>
    <recommendedName>
        <fullName evidence="1">DUF6589 domain-containing protein</fullName>
    </recommendedName>
</protein>
<dbReference type="Proteomes" id="UP000044841">
    <property type="component" value="Unassembled WGS sequence"/>
</dbReference>